<dbReference type="SUPFAM" id="SSF46955">
    <property type="entry name" value="Putative DNA-binding domain"/>
    <property type="match status" value="1"/>
</dbReference>
<dbReference type="InterPro" id="IPR001525">
    <property type="entry name" value="C5_MeTfrase"/>
</dbReference>
<dbReference type="PROSITE" id="PS00094">
    <property type="entry name" value="C5_MTASE_1"/>
    <property type="match status" value="1"/>
</dbReference>
<dbReference type="InterPro" id="IPR031303">
    <property type="entry name" value="C5_meth_CS"/>
</dbReference>
<dbReference type="NCBIfam" id="TIGR00675">
    <property type="entry name" value="dcm"/>
    <property type="match status" value="1"/>
</dbReference>
<dbReference type="PANTHER" id="PTHR10629">
    <property type="entry name" value="CYTOSINE-SPECIFIC METHYLTRANSFERASE"/>
    <property type="match status" value="1"/>
</dbReference>
<evidence type="ECO:0000256" key="7">
    <source>
        <dbReference type="RuleBase" id="RU000417"/>
    </source>
</evidence>
<dbReference type="EMBL" id="JAWNGA010000013">
    <property type="protein sequence ID" value="MDY5133558.1"/>
    <property type="molecule type" value="Genomic_DNA"/>
</dbReference>
<dbReference type="Proteomes" id="UP001275049">
    <property type="component" value="Unassembled WGS sequence"/>
</dbReference>
<gene>
    <name evidence="9" type="primary">dcm</name>
    <name evidence="9" type="ORF">R6G86_07380</name>
</gene>
<organism evidence="9 10">
    <name type="scientific">Actinotignum urinale</name>
    <dbReference type="NCBI Taxonomy" id="190146"/>
    <lineage>
        <taxon>Bacteria</taxon>
        <taxon>Bacillati</taxon>
        <taxon>Actinomycetota</taxon>
        <taxon>Actinomycetes</taxon>
        <taxon>Actinomycetales</taxon>
        <taxon>Actinomycetaceae</taxon>
        <taxon>Actinotignum</taxon>
    </lineage>
</organism>
<dbReference type="PROSITE" id="PS00095">
    <property type="entry name" value="C5_MTASE_2"/>
    <property type="match status" value="1"/>
</dbReference>
<dbReference type="PRINTS" id="PR00105">
    <property type="entry name" value="C5METTRFRASE"/>
</dbReference>
<dbReference type="InterPro" id="IPR000551">
    <property type="entry name" value="MerR-type_HTH_dom"/>
</dbReference>
<keyword evidence="3 5" id="KW-0949">S-adenosyl-L-methionine</keyword>
<feature type="domain" description="HTH merR-type" evidence="8">
    <location>
        <begin position="6"/>
        <end position="41"/>
    </location>
</feature>
<dbReference type="Gene3D" id="1.10.1660.10">
    <property type="match status" value="1"/>
</dbReference>
<dbReference type="InterPro" id="IPR009061">
    <property type="entry name" value="DNA-bd_dom_put_sf"/>
</dbReference>
<dbReference type="Pfam" id="PF00376">
    <property type="entry name" value="MerR"/>
    <property type="match status" value="1"/>
</dbReference>
<dbReference type="RefSeq" id="WP_022867043.1">
    <property type="nucleotide sequence ID" value="NZ_JAWNFT010000004.1"/>
</dbReference>
<dbReference type="EC" id="2.1.1.37" evidence="7"/>
<comment type="catalytic activity">
    <reaction evidence="7">
        <text>a 2'-deoxycytidine in DNA + S-adenosyl-L-methionine = a 5-methyl-2'-deoxycytidine in DNA + S-adenosyl-L-homocysteine + H(+)</text>
        <dbReference type="Rhea" id="RHEA:13681"/>
        <dbReference type="Rhea" id="RHEA-COMP:11369"/>
        <dbReference type="Rhea" id="RHEA-COMP:11370"/>
        <dbReference type="ChEBI" id="CHEBI:15378"/>
        <dbReference type="ChEBI" id="CHEBI:57856"/>
        <dbReference type="ChEBI" id="CHEBI:59789"/>
        <dbReference type="ChEBI" id="CHEBI:85452"/>
        <dbReference type="ChEBI" id="CHEBI:85454"/>
        <dbReference type="EC" id="2.1.1.37"/>
    </reaction>
</comment>
<evidence type="ECO:0000256" key="1">
    <source>
        <dbReference type="ARBA" id="ARBA00022603"/>
    </source>
</evidence>
<evidence type="ECO:0000256" key="6">
    <source>
        <dbReference type="RuleBase" id="RU000416"/>
    </source>
</evidence>
<name>A0ABU5G8X9_9ACTO</name>
<dbReference type="Pfam" id="PF00145">
    <property type="entry name" value="DNA_methylase"/>
    <property type="match status" value="1"/>
</dbReference>
<reference evidence="9 10" key="1">
    <citation type="submission" date="2023-10" db="EMBL/GenBank/DDBJ databases">
        <title>Whole Genome based description of the genera Actinobaculum and Actinotignum reveals a complex phylogenetic relationship within the species included in the genus Actinotignum.</title>
        <authorList>
            <person name="Jensen C.S."/>
            <person name="Dargis R."/>
            <person name="Kemp M."/>
            <person name="Christensen J.J."/>
        </authorList>
    </citation>
    <scope>NUCLEOTIDE SEQUENCE [LARGE SCALE GENOMIC DNA]</scope>
    <source>
        <strain evidence="9 10">SLA_B974</strain>
    </source>
</reference>
<dbReference type="Gene3D" id="3.90.120.10">
    <property type="entry name" value="DNA Methylase, subunit A, domain 2"/>
    <property type="match status" value="1"/>
</dbReference>
<evidence type="ECO:0000256" key="4">
    <source>
        <dbReference type="ARBA" id="ARBA00022747"/>
    </source>
</evidence>
<keyword evidence="4" id="KW-0680">Restriction system</keyword>
<dbReference type="InterPro" id="IPR029063">
    <property type="entry name" value="SAM-dependent_MTases_sf"/>
</dbReference>
<sequence length="426" mass="47976">MTRVHISDAARMMSVSIDTLRRWDKGGILRATRNAQGVRQFNLNEIHHLMNQRARRTDMSDQPGMTFLSDRVPNGLTAIDLFAGGGGTALGLSNAGFTHCLLSEIDENAVSTLRYNKPEWNVVSGDVQNIDFRSYYGRVDLVEGGFPCQAFSYAGRSLGFNDTRGTLFFEFARAIQEVMPKAFIGENVKGLLRHDKGKTLATMKNVLKDIRDPHTGVGYKVAIRVVRSQYHDVPQKRERLIMMGIREDIGNTVYFPRERDYIVPLWDAIGDYPQGPGQEYPAKKKHVLDLVPAGGYWKDLPLDIQKEYLGGSFHLSGGKTGMARRLSWDEPSLTLTCSPAQKQTERCHPEQTRPLNIREYARIQTFPDTWEFMGNLSSQYRQIGNAVPVNLAYYLGKCVQAAIQPATRHNPIIAPFIAPAHPEEYI</sequence>
<dbReference type="GO" id="GO:0032259">
    <property type="term" value="P:methylation"/>
    <property type="evidence" value="ECO:0007669"/>
    <property type="project" value="UniProtKB-KW"/>
</dbReference>
<dbReference type="PROSITE" id="PS51679">
    <property type="entry name" value="SAM_MT_C5"/>
    <property type="match status" value="1"/>
</dbReference>
<evidence type="ECO:0000259" key="8">
    <source>
        <dbReference type="Pfam" id="PF00376"/>
    </source>
</evidence>
<comment type="caution">
    <text evidence="9">The sequence shown here is derived from an EMBL/GenBank/DDBJ whole genome shotgun (WGS) entry which is preliminary data.</text>
</comment>
<evidence type="ECO:0000256" key="5">
    <source>
        <dbReference type="PROSITE-ProRule" id="PRU01016"/>
    </source>
</evidence>
<dbReference type="GO" id="GO:0003886">
    <property type="term" value="F:DNA (cytosine-5-)-methyltransferase activity"/>
    <property type="evidence" value="ECO:0007669"/>
    <property type="project" value="UniProtKB-EC"/>
</dbReference>
<dbReference type="Gene3D" id="3.40.50.150">
    <property type="entry name" value="Vaccinia Virus protein VP39"/>
    <property type="match status" value="1"/>
</dbReference>
<dbReference type="PANTHER" id="PTHR10629:SF52">
    <property type="entry name" value="DNA (CYTOSINE-5)-METHYLTRANSFERASE 1"/>
    <property type="match status" value="1"/>
</dbReference>
<dbReference type="SUPFAM" id="SSF53335">
    <property type="entry name" value="S-adenosyl-L-methionine-dependent methyltransferases"/>
    <property type="match status" value="1"/>
</dbReference>
<keyword evidence="10" id="KW-1185">Reference proteome</keyword>
<evidence type="ECO:0000256" key="2">
    <source>
        <dbReference type="ARBA" id="ARBA00022679"/>
    </source>
</evidence>
<evidence type="ECO:0000256" key="3">
    <source>
        <dbReference type="ARBA" id="ARBA00022691"/>
    </source>
</evidence>
<protein>
    <recommendedName>
        <fullName evidence="7">Cytosine-specific methyltransferase</fullName>
        <ecNumber evidence="7">2.1.1.37</ecNumber>
    </recommendedName>
</protein>
<dbReference type="CDD" id="cd00315">
    <property type="entry name" value="Cyt_C5_DNA_methylase"/>
    <property type="match status" value="1"/>
</dbReference>
<dbReference type="InterPro" id="IPR018117">
    <property type="entry name" value="C5_DNA_meth_AS"/>
</dbReference>
<proteinExistence type="inferred from homology"/>
<keyword evidence="1 5" id="KW-0489">Methyltransferase</keyword>
<keyword evidence="2 5" id="KW-0808">Transferase</keyword>
<accession>A0ABU5G8X9</accession>
<comment type="similarity">
    <text evidence="5 6">Belongs to the class I-like SAM-binding methyltransferase superfamily. C5-methyltransferase family.</text>
</comment>
<dbReference type="InterPro" id="IPR050390">
    <property type="entry name" value="C5-Methyltransferase"/>
</dbReference>
<feature type="active site" evidence="5">
    <location>
        <position position="148"/>
    </location>
</feature>
<evidence type="ECO:0000313" key="9">
    <source>
        <dbReference type="EMBL" id="MDY5133558.1"/>
    </source>
</evidence>
<evidence type="ECO:0000313" key="10">
    <source>
        <dbReference type="Proteomes" id="UP001275049"/>
    </source>
</evidence>